<dbReference type="KEGG" id="hvg:123398267"/>
<dbReference type="Pfam" id="PF00612">
    <property type="entry name" value="IQ"/>
    <property type="match status" value="2"/>
</dbReference>
<dbReference type="PROSITE" id="PS50096">
    <property type="entry name" value="IQ"/>
    <property type="match status" value="2"/>
</dbReference>
<dbReference type="ExpressionAtlas" id="F2EJ98">
    <property type="expression patterns" value="baseline and differential"/>
</dbReference>
<evidence type="ECO:0000313" key="8">
    <source>
        <dbReference type="Proteomes" id="UP000011116"/>
    </source>
</evidence>
<feature type="domain" description="DUF4005" evidence="5">
    <location>
        <begin position="304"/>
        <end position="401"/>
    </location>
</feature>
<dbReference type="InterPro" id="IPR025064">
    <property type="entry name" value="DUF4005"/>
</dbReference>
<keyword evidence="8" id="KW-1185">Reference proteome</keyword>
<evidence type="ECO:0000256" key="2">
    <source>
        <dbReference type="ARBA" id="ARBA00024341"/>
    </source>
</evidence>
<evidence type="ECO:0000256" key="1">
    <source>
        <dbReference type="ARBA" id="ARBA00022860"/>
    </source>
</evidence>
<evidence type="ECO:0000259" key="5">
    <source>
        <dbReference type="Pfam" id="PF13178"/>
    </source>
</evidence>
<dbReference type="eggNOG" id="ENOG502QS5R">
    <property type="taxonomic scope" value="Eukaryota"/>
</dbReference>
<feature type="compositionally biased region" description="Polar residues" evidence="4">
    <location>
        <begin position="39"/>
        <end position="48"/>
    </location>
</feature>
<comment type="similarity">
    <text evidence="2">Belongs to the IQD family.</text>
</comment>
<dbReference type="SMART" id="SM00015">
    <property type="entry name" value="IQ"/>
    <property type="match status" value="2"/>
</dbReference>
<dbReference type="EMBL" id="AK376225">
    <property type="protein sequence ID" value="BAK07420.1"/>
    <property type="molecule type" value="mRNA"/>
</dbReference>
<protein>
    <submittedName>
        <fullName evidence="6">Predicted protein</fullName>
    </submittedName>
</protein>
<feature type="region of interest" description="Disordered" evidence="4">
    <location>
        <begin position="315"/>
        <end position="409"/>
    </location>
</feature>
<dbReference type="STRING" id="112509.F2EJ98"/>
<reference evidence="7" key="4">
    <citation type="submission" date="2022-01" db="UniProtKB">
        <authorList>
            <consortium name="EnsemblPlants"/>
        </authorList>
    </citation>
    <scope>IDENTIFICATION</scope>
    <source>
        <strain evidence="7">subsp. vulgare</strain>
    </source>
</reference>
<dbReference type="GO" id="GO:0005516">
    <property type="term" value="F:calmodulin binding"/>
    <property type="evidence" value="ECO:0007669"/>
    <property type="project" value="UniProtKB-KW"/>
</dbReference>
<dbReference type="GeneID" id="123398267"/>
<organism evidence="6">
    <name type="scientific">Hordeum vulgare subsp. vulgare</name>
    <name type="common">Domesticated barley</name>
    <dbReference type="NCBI Taxonomy" id="112509"/>
    <lineage>
        <taxon>Eukaryota</taxon>
        <taxon>Viridiplantae</taxon>
        <taxon>Streptophyta</taxon>
        <taxon>Embryophyta</taxon>
        <taxon>Tracheophyta</taxon>
        <taxon>Spermatophyta</taxon>
        <taxon>Magnoliopsida</taxon>
        <taxon>Liliopsida</taxon>
        <taxon>Poales</taxon>
        <taxon>Poaceae</taxon>
        <taxon>BOP clade</taxon>
        <taxon>Pooideae</taxon>
        <taxon>Triticodae</taxon>
        <taxon>Triticeae</taxon>
        <taxon>Hordeinae</taxon>
        <taxon>Hordeum</taxon>
    </lineage>
</organism>
<gene>
    <name evidence="7" type="primary">LOC123398267</name>
</gene>
<evidence type="ECO:0000256" key="4">
    <source>
        <dbReference type="SAM" id="MobiDB-lite"/>
    </source>
</evidence>
<dbReference type="OrthoDB" id="685302at2759"/>
<dbReference type="EnsemblPlants" id="HORVU.MOREX.r3.5HG0508900.1">
    <property type="protein sequence ID" value="HORVU.MOREX.r3.5HG0508900.1"/>
    <property type="gene ID" value="HORVU.MOREX.r3.5HG0508900"/>
</dbReference>
<evidence type="ECO:0000256" key="3">
    <source>
        <dbReference type="ARBA" id="ARBA00024378"/>
    </source>
</evidence>
<dbReference type="RefSeq" id="XP_044948690.1">
    <property type="nucleotide sequence ID" value="XM_045092755.1"/>
</dbReference>
<dbReference type="PANTHER" id="PTHR32295">
    <property type="entry name" value="IQ-DOMAIN 5-RELATED"/>
    <property type="match status" value="1"/>
</dbReference>
<reference evidence="7" key="3">
    <citation type="submission" date="2020-10" db="EMBL/GenBank/DDBJ databases">
        <authorList>
            <person name="Scholz U."/>
            <person name="Mascher M."/>
            <person name="Fiebig A."/>
        </authorList>
    </citation>
    <scope>NUCLEOTIDE SEQUENCE [LARGE SCALE GENOMIC DNA]</scope>
    <source>
        <strain evidence="7">cv. Morex</strain>
    </source>
</reference>
<dbReference type="PaxDb" id="4513-MLOC_39638.1"/>
<feature type="region of interest" description="Disordered" evidence="4">
    <location>
        <begin position="1"/>
        <end position="57"/>
    </location>
</feature>
<dbReference type="Gramene" id="HORVU.MOREX.r2.5HG0422600.1">
    <property type="protein sequence ID" value="HORVU.MOREX.r2.5HG0422600.1"/>
    <property type="gene ID" value="HORVU.MOREX.r2.5HG0422600"/>
</dbReference>
<accession>F2EJ98</accession>
<keyword evidence="1" id="KW-0112">Calmodulin-binding</keyword>
<feature type="compositionally biased region" description="Basic and acidic residues" evidence="4">
    <location>
        <begin position="14"/>
        <end position="33"/>
    </location>
</feature>
<dbReference type="AlphaFoldDB" id="F2EJ98"/>
<dbReference type="Pfam" id="PF13178">
    <property type="entry name" value="DUF4005"/>
    <property type="match status" value="1"/>
</dbReference>
<reference evidence="8" key="2">
    <citation type="journal article" date="2012" name="Nature">
        <title>A physical, genetic and functional sequence assembly of the barley genome.</title>
        <authorList>
            <consortium name="The International Barley Genome Sequencing Consortium"/>
            <person name="Mayer K.F."/>
            <person name="Waugh R."/>
            <person name="Brown J.W."/>
            <person name="Schulman A."/>
            <person name="Langridge P."/>
            <person name="Platzer M."/>
            <person name="Fincher G.B."/>
            <person name="Muehlbauer G.J."/>
            <person name="Sato K."/>
            <person name="Close T.J."/>
            <person name="Wise R.P."/>
            <person name="Stein N."/>
        </authorList>
    </citation>
    <scope>NUCLEOTIDE SEQUENCE [LARGE SCALE GENOMIC DNA]</scope>
    <source>
        <strain evidence="8">cv. Morex</strain>
    </source>
</reference>
<proteinExistence type="evidence at transcript level"/>
<dbReference type="Gramene" id="HORVU.MOREX.r3.5HG0508900.1">
    <property type="protein sequence ID" value="HORVU.MOREX.r3.5HG0508900.1"/>
    <property type="gene ID" value="HORVU.MOREX.r3.5HG0508900"/>
</dbReference>
<comment type="subunit">
    <text evidence="3">Binds to multiple calmodulin (CaM) in the presence of Ca(2+) and CaM-like proteins.</text>
</comment>
<dbReference type="PANTHER" id="PTHR32295:SF45">
    <property type="entry name" value="PROTEIN IQ-DOMAIN 19"/>
    <property type="match status" value="1"/>
</dbReference>
<evidence type="ECO:0000313" key="6">
    <source>
        <dbReference type="EMBL" id="BAK07420.1"/>
    </source>
</evidence>
<feature type="compositionally biased region" description="Low complexity" evidence="4">
    <location>
        <begin position="352"/>
        <end position="379"/>
    </location>
</feature>
<dbReference type="Gene3D" id="1.20.5.190">
    <property type="match status" value="1"/>
</dbReference>
<evidence type="ECO:0000313" key="7">
    <source>
        <dbReference type="EnsemblPlants" id="HORVU.MOREX.r3.5HG0508900.1"/>
    </source>
</evidence>
<dbReference type="Proteomes" id="UP000011116">
    <property type="component" value="Chromosome 5H"/>
</dbReference>
<dbReference type="CDD" id="cd23767">
    <property type="entry name" value="IQCD"/>
    <property type="match status" value="1"/>
</dbReference>
<dbReference type="InterPro" id="IPR000048">
    <property type="entry name" value="IQ_motif_EF-hand-BS"/>
</dbReference>
<feature type="compositionally biased region" description="Low complexity" evidence="4">
    <location>
        <begin position="326"/>
        <end position="341"/>
    </location>
</feature>
<reference evidence="6" key="1">
    <citation type="journal article" date="2011" name="Plant Physiol.">
        <title>Comprehensive sequence analysis of 24,783 barley full-length cDNAs derived from 12 clone libraries.</title>
        <authorList>
            <person name="Matsumoto T."/>
            <person name="Tanaka T."/>
            <person name="Sakai H."/>
            <person name="Amano N."/>
            <person name="Kanamori H."/>
            <person name="Kurita K."/>
            <person name="Kikuta A."/>
            <person name="Kamiya K."/>
            <person name="Yamamoto M."/>
            <person name="Ikawa H."/>
            <person name="Fujii N."/>
            <person name="Hori K."/>
            <person name="Itoh T."/>
            <person name="Sato K."/>
        </authorList>
    </citation>
    <scope>NUCLEOTIDE SEQUENCE</scope>
    <source>
        <tissue evidence="6">Flower</tissue>
    </source>
</reference>
<sequence>MGKAGRWLRSFLPGKKDRGKDAGDHKTGPEETPRWVPAWSSQTVTPASTPGAREKRRWSFRRPAAAVAVAAAAGAGKDAAFLEPRVLDPDQSAIAVAIATAAAAEAAVATKQAAAAVVRYAASAPGSKRSVIGIEEAAAIKIQSVFRSYLARKALCALRGLVKLQALVRGHLVRRQASNTLRCMQALVAAQNRARTARLRLLDDERPLRTPRMTPTRRSPHHPRLRQHQEMEENIKIVEVDTGAGDVHCTPRTSRRSSCYATPLCRTPSKVELYQKVSPTPSALTDASGRSYSGRYDDFSFGTARASPYHYYYSSDASCKQPPPQQQQHQGHGAGAGADHPLLFPSYMANTQSSRAKARSQSAPRQRASVSSAPEAASPWERQASAGRRRASLEGPAQAAARGLASPKGAVRVQRCQSQASAACPWGVRLDMSSASVHDSECGSTSTMRTAATSMYCWSAAANSTGVA</sequence>
<name>F2EJ98_HORVV</name>